<dbReference type="Gene3D" id="3.40.1410.10">
    <property type="entry name" value="Chorismate lyase-like"/>
    <property type="match status" value="1"/>
</dbReference>
<dbReference type="Pfam" id="PF04345">
    <property type="entry name" value="Chor_lyase"/>
    <property type="match status" value="1"/>
</dbReference>
<dbReference type="HAMAP" id="MF_01632">
    <property type="entry name" value="UbiC"/>
    <property type="match status" value="1"/>
</dbReference>
<dbReference type="AlphaFoldDB" id="A0A133XHK4"/>
<evidence type="ECO:0000256" key="3">
    <source>
        <dbReference type="ARBA" id="ARBA00023239"/>
    </source>
</evidence>
<dbReference type="GO" id="GO:0042866">
    <property type="term" value="P:pyruvate biosynthetic process"/>
    <property type="evidence" value="ECO:0007669"/>
    <property type="project" value="UniProtKB-UniRule"/>
</dbReference>
<dbReference type="EC" id="4.1.3.40" evidence="5"/>
<dbReference type="InterPro" id="IPR028978">
    <property type="entry name" value="Chorismate_lyase_/UTRA_dom_sf"/>
</dbReference>
<reference evidence="6 7" key="1">
    <citation type="submission" date="2015-12" db="EMBL/GenBank/DDBJ databases">
        <title>Nitrous oxide reduction kinetics distinguish bacteria harboring typical versus atypical NosZ.</title>
        <authorList>
            <person name="Yoon S."/>
            <person name="Nissen S."/>
            <person name="Park D."/>
            <person name="Sanford R.A."/>
            <person name="Loeffler F.E."/>
        </authorList>
    </citation>
    <scope>NUCLEOTIDE SEQUENCE [LARGE SCALE GENOMIC DNA]</scope>
    <source>
        <strain evidence="6 7">ATCC BAA-841</strain>
    </source>
</reference>
<dbReference type="PANTHER" id="PTHR38683">
    <property type="entry name" value="CHORISMATE PYRUVATE-LYASE"/>
    <property type="match status" value="1"/>
</dbReference>
<keyword evidence="3 5" id="KW-0456">Lyase</keyword>
<comment type="function">
    <text evidence="5">Removes the pyruvyl group from chorismate, with concomitant aromatization of the ring, to provide 4-hydroxybenzoate (4HB) for the ubiquinone pathway.</text>
</comment>
<protein>
    <recommendedName>
        <fullName evidence="5">Probable chorismate pyruvate-lyase</fullName>
        <shortName evidence="5">CL</shortName>
        <shortName evidence="5">CPL</shortName>
        <ecNumber evidence="5">4.1.3.40</ecNumber>
    </recommendedName>
</protein>
<evidence type="ECO:0000256" key="5">
    <source>
        <dbReference type="HAMAP-Rule" id="MF_01632"/>
    </source>
</evidence>
<keyword evidence="7" id="KW-1185">Reference proteome</keyword>
<keyword evidence="4 5" id="KW-0670">Pyruvate</keyword>
<dbReference type="GO" id="GO:0008813">
    <property type="term" value="F:chorismate lyase activity"/>
    <property type="evidence" value="ECO:0007669"/>
    <property type="project" value="UniProtKB-UniRule"/>
</dbReference>
<keyword evidence="1 5" id="KW-0963">Cytoplasm</keyword>
<evidence type="ECO:0000313" key="6">
    <source>
        <dbReference type="EMBL" id="KXB30429.1"/>
    </source>
</evidence>
<evidence type="ECO:0000256" key="2">
    <source>
        <dbReference type="ARBA" id="ARBA00022688"/>
    </source>
</evidence>
<evidence type="ECO:0000313" key="7">
    <source>
        <dbReference type="Proteomes" id="UP000070186"/>
    </source>
</evidence>
<comment type="catalytic activity">
    <reaction evidence="5">
        <text>chorismate = 4-hydroxybenzoate + pyruvate</text>
        <dbReference type="Rhea" id="RHEA:16505"/>
        <dbReference type="ChEBI" id="CHEBI:15361"/>
        <dbReference type="ChEBI" id="CHEBI:17879"/>
        <dbReference type="ChEBI" id="CHEBI:29748"/>
        <dbReference type="EC" id="4.1.3.40"/>
    </reaction>
</comment>
<dbReference type="InterPro" id="IPR007440">
    <property type="entry name" value="Chorismate--pyruvate_lyase"/>
</dbReference>
<dbReference type="GO" id="GO:0006744">
    <property type="term" value="P:ubiquinone biosynthetic process"/>
    <property type="evidence" value="ECO:0007669"/>
    <property type="project" value="UniProtKB-UniRule"/>
</dbReference>
<dbReference type="Proteomes" id="UP000070186">
    <property type="component" value="Unassembled WGS sequence"/>
</dbReference>
<organism evidence="6 7">
    <name type="scientific">Dechloromonas denitrificans</name>
    <dbReference type="NCBI Taxonomy" id="281362"/>
    <lineage>
        <taxon>Bacteria</taxon>
        <taxon>Pseudomonadati</taxon>
        <taxon>Pseudomonadota</taxon>
        <taxon>Betaproteobacteria</taxon>
        <taxon>Rhodocyclales</taxon>
        <taxon>Azonexaceae</taxon>
        <taxon>Dechloromonas</taxon>
    </lineage>
</organism>
<dbReference type="RefSeq" id="WP_066884041.1">
    <property type="nucleotide sequence ID" value="NZ_LODL01000021.1"/>
</dbReference>
<comment type="pathway">
    <text evidence="5">Cofactor biosynthesis; ubiquinone biosynthesis.</text>
</comment>
<keyword evidence="2 5" id="KW-0831">Ubiquinone biosynthesis</keyword>
<proteinExistence type="inferred from homology"/>
<accession>A0A133XHK4</accession>
<feature type="binding site" evidence="5">
    <location>
        <position position="70"/>
    </location>
    <ligand>
        <name>substrate</name>
    </ligand>
</feature>
<sequence>MKRSKWQTCLPASLHDPLLRSWLREPDSLTARCQRASRHFRVRLLNYGKGRALADEAAGCDNGRQPAWVREVALECDGRPIIFAHTTLSTAGNGRLSRWMAGLGQRSLGSLLFAYPGFTRGGIEFLRLDARHPLYRRAAALAEVGDHLWARRSAHHLGRQSVLVTEVFLPDISRLK</sequence>
<comment type="caution">
    <text evidence="5">Lacks conserved residue(s) required for the propagation of feature annotation.</text>
</comment>
<feature type="binding site" evidence="5">
    <location>
        <position position="108"/>
    </location>
    <ligand>
        <name>substrate</name>
    </ligand>
</feature>
<evidence type="ECO:0000256" key="1">
    <source>
        <dbReference type="ARBA" id="ARBA00022490"/>
    </source>
</evidence>
<evidence type="ECO:0000256" key="4">
    <source>
        <dbReference type="ARBA" id="ARBA00023317"/>
    </source>
</evidence>
<comment type="caution">
    <text evidence="6">The sequence shown here is derived from an EMBL/GenBank/DDBJ whole genome shotgun (WGS) entry which is preliminary data.</text>
</comment>
<gene>
    <name evidence="5" type="primary">ubiC</name>
    <name evidence="6" type="ORF">AT959_13915</name>
</gene>
<dbReference type="UniPathway" id="UPA00232"/>
<name>A0A133XHK4_9RHOO</name>
<dbReference type="SUPFAM" id="SSF64288">
    <property type="entry name" value="Chorismate lyase-like"/>
    <property type="match status" value="1"/>
</dbReference>
<comment type="similarity">
    <text evidence="5">Belongs to the UbiC family.</text>
</comment>
<dbReference type="EMBL" id="LODL01000021">
    <property type="protein sequence ID" value="KXB30429.1"/>
    <property type="molecule type" value="Genomic_DNA"/>
</dbReference>
<comment type="subcellular location">
    <subcellularLocation>
        <location evidence="5">Cytoplasm</location>
    </subcellularLocation>
</comment>
<feature type="binding site" evidence="5">
    <location>
        <position position="166"/>
    </location>
    <ligand>
        <name>substrate</name>
    </ligand>
</feature>
<dbReference type="PANTHER" id="PTHR38683:SF1">
    <property type="entry name" value="CHORISMATE PYRUVATE-LYASE"/>
    <property type="match status" value="1"/>
</dbReference>
<dbReference type="GO" id="GO:0005829">
    <property type="term" value="C:cytosol"/>
    <property type="evidence" value="ECO:0007669"/>
    <property type="project" value="TreeGrafter"/>
</dbReference>
<dbReference type="STRING" id="281362.AT959_13915"/>